<evidence type="ECO:0000256" key="9">
    <source>
        <dbReference type="ARBA" id="ARBA00022963"/>
    </source>
</evidence>
<dbReference type="Pfam" id="PF01114">
    <property type="entry name" value="Colipase"/>
    <property type="match status" value="1"/>
</dbReference>
<dbReference type="GO" id="GO:0005576">
    <property type="term" value="C:extracellular region"/>
    <property type="evidence" value="ECO:0007669"/>
    <property type="project" value="UniProtKB-SubCell"/>
</dbReference>
<evidence type="ECO:0000256" key="3">
    <source>
        <dbReference type="ARBA" id="ARBA00004613"/>
    </source>
</evidence>
<dbReference type="GO" id="GO:0032094">
    <property type="term" value="P:response to food"/>
    <property type="evidence" value="ECO:0007669"/>
    <property type="project" value="TreeGrafter"/>
</dbReference>
<evidence type="ECO:0000256" key="6">
    <source>
        <dbReference type="ARBA" id="ARBA00022525"/>
    </source>
</evidence>
<dbReference type="KEGG" id="hgl:101718096"/>
<keyword evidence="8" id="KW-0222">Digestion</keyword>
<keyword evidence="7 12" id="KW-0732">Signal</keyword>
<keyword evidence="9" id="KW-0442">Lipid degradation</keyword>
<dbReference type="SMART" id="SM00023">
    <property type="entry name" value="COLIPASE"/>
    <property type="match status" value="1"/>
</dbReference>
<protein>
    <recommendedName>
        <fullName evidence="5">Colipase</fullName>
    </recommendedName>
</protein>
<dbReference type="FunFam" id="2.10.80.10:FF:000005">
    <property type="entry name" value="Colipase"/>
    <property type="match status" value="1"/>
</dbReference>
<evidence type="ECO:0000259" key="13">
    <source>
        <dbReference type="Pfam" id="PF01114"/>
    </source>
</evidence>
<dbReference type="RefSeq" id="XP_004846759.1">
    <property type="nucleotide sequence ID" value="XM_004846702.2"/>
</dbReference>
<dbReference type="Pfam" id="PF02740">
    <property type="entry name" value="Colipase_C"/>
    <property type="match status" value="1"/>
</dbReference>
<dbReference type="Proteomes" id="UP000694906">
    <property type="component" value="Unplaced"/>
</dbReference>
<dbReference type="CTD" id="1208"/>
<dbReference type="AlphaFoldDB" id="A0AAX6P9N6"/>
<evidence type="ECO:0000313" key="15">
    <source>
        <dbReference type="Proteomes" id="UP000694906"/>
    </source>
</evidence>
<comment type="function">
    <text evidence="2">Colipase is a cofactor of pancreatic lipase. It allows the lipase to anchor itself to the lipid-water interface. Without colipase the enzyme is washed off by bile salts, which have an inhibitory effect on the lipase.</text>
</comment>
<dbReference type="GeneID" id="101718096"/>
<name>A0AAX6P9N6_HETGA</name>
<evidence type="ECO:0000256" key="4">
    <source>
        <dbReference type="ARBA" id="ARBA00011263"/>
    </source>
</evidence>
<dbReference type="InterPro" id="IPR017915">
    <property type="entry name" value="Colipase_CS"/>
</dbReference>
<comment type="function">
    <text evidence="1">Enterostatin has a biological activity as a satiety signal.</text>
</comment>
<dbReference type="GO" id="GO:0008047">
    <property type="term" value="F:enzyme activator activity"/>
    <property type="evidence" value="ECO:0007669"/>
    <property type="project" value="InterPro"/>
</dbReference>
<reference evidence="16" key="1">
    <citation type="submission" date="2025-08" db="UniProtKB">
        <authorList>
            <consortium name="RefSeq"/>
        </authorList>
    </citation>
    <scope>IDENTIFICATION</scope>
</reference>
<dbReference type="PROSITE" id="PS51342">
    <property type="entry name" value="COLIPASE_2"/>
    <property type="match status" value="1"/>
</dbReference>
<dbReference type="InterPro" id="IPR017913">
    <property type="entry name" value="Colipase_N"/>
</dbReference>
<feature type="signal peptide" evidence="12">
    <location>
        <begin position="1"/>
        <end position="24"/>
    </location>
</feature>
<dbReference type="CDD" id="cd23011">
    <property type="entry name" value="CLPS"/>
    <property type="match status" value="1"/>
</dbReference>
<evidence type="ECO:0000256" key="8">
    <source>
        <dbReference type="ARBA" id="ARBA00022757"/>
    </source>
</evidence>
<feature type="chain" id="PRO_5043702410" description="Colipase" evidence="12">
    <location>
        <begin position="25"/>
        <end position="118"/>
    </location>
</feature>
<comment type="subunit">
    <text evidence="4">Forms a 1:1 stoichiometric complex with pancreatic lipase.</text>
</comment>
<evidence type="ECO:0000256" key="12">
    <source>
        <dbReference type="SAM" id="SignalP"/>
    </source>
</evidence>
<dbReference type="InterPro" id="IPR001981">
    <property type="entry name" value="Colipase"/>
</dbReference>
<comment type="subcellular location">
    <subcellularLocation>
        <location evidence="3">Secreted</location>
    </subcellularLocation>
</comment>
<evidence type="ECO:0000256" key="2">
    <source>
        <dbReference type="ARBA" id="ARBA00003508"/>
    </source>
</evidence>
<organism evidence="15 16">
    <name type="scientific">Heterocephalus glaber</name>
    <name type="common">Naked mole rat</name>
    <dbReference type="NCBI Taxonomy" id="10181"/>
    <lineage>
        <taxon>Eukaryota</taxon>
        <taxon>Metazoa</taxon>
        <taxon>Chordata</taxon>
        <taxon>Craniata</taxon>
        <taxon>Vertebrata</taxon>
        <taxon>Euteleostomi</taxon>
        <taxon>Mammalia</taxon>
        <taxon>Eutheria</taxon>
        <taxon>Euarchontoglires</taxon>
        <taxon>Glires</taxon>
        <taxon>Rodentia</taxon>
        <taxon>Hystricomorpha</taxon>
        <taxon>Bathyergidae</taxon>
        <taxon>Heterocephalus</taxon>
    </lineage>
</organism>
<dbReference type="GO" id="GO:0016042">
    <property type="term" value="P:lipid catabolic process"/>
    <property type="evidence" value="ECO:0007669"/>
    <property type="project" value="UniProtKB-KW"/>
</dbReference>
<dbReference type="Gene3D" id="2.10.80.10">
    <property type="entry name" value="Lipase, subunit A"/>
    <property type="match status" value="1"/>
</dbReference>
<gene>
    <name evidence="16" type="primary">Clps</name>
</gene>
<dbReference type="GO" id="GO:0035473">
    <property type="term" value="F:lipase binding"/>
    <property type="evidence" value="ECO:0007669"/>
    <property type="project" value="InterPro"/>
</dbReference>
<dbReference type="PROSITE" id="PS00121">
    <property type="entry name" value="COLIPASE_1"/>
    <property type="match status" value="1"/>
</dbReference>
<dbReference type="GO" id="GO:0007586">
    <property type="term" value="P:digestion"/>
    <property type="evidence" value="ECO:0007669"/>
    <property type="project" value="UniProtKB-KW"/>
</dbReference>
<keyword evidence="15" id="KW-1185">Reference proteome</keyword>
<dbReference type="InterPro" id="IPR047576">
    <property type="entry name" value="CLPS_chr"/>
</dbReference>
<keyword evidence="6" id="KW-0964">Secreted</keyword>
<dbReference type="InterPro" id="IPR017914">
    <property type="entry name" value="Colipase_C"/>
</dbReference>
<evidence type="ECO:0000256" key="11">
    <source>
        <dbReference type="ARBA" id="ARBA00023157"/>
    </source>
</evidence>
<feature type="domain" description="Colipase N-terminal" evidence="13">
    <location>
        <begin position="28"/>
        <end position="67"/>
    </location>
</feature>
<dbReference type="PRINTS" id="PR00128">
    <property type="entry name" value="COLIPASE"/>
</dbReference>
<dbReference type="PANTHER" id="PTHR10041:SF8">
    <property type="entry name" value="COLIPASE"/>
    <property type="match status" value="1"/>
</dbReference>
<evidence type="ECO:0000256" key="5">
    <source>
        <dbReference type="ARBA" id="ARBA00020839"/>
    </source>
</evidence>
<proteinExistence type="predicted"/>
<evidence type="ECO:0000256" key="7">
    <source>
        <dbReference type="ARBA" id="ARBA00022729"/>
    </source>
</evidence>
<accession>A0AAX6P9N6</accession>
<evidence type="ECO:0000313" key="16">
    <source>
        <dbReference type="RefSeq" id="XP_004846759.1"/>
    </source>
</evidence>
<dbReference type="PANTHER" id="PTHR10041">
    <property type="entry name" value="COLIPASE"/>
    <property type="match status" value="1"/>
</dbReference>
<dbReference type="SUPFAM" id="SSF57190">
    <property type="entry name" value="Colipase-like"/>
    <property type="match status" value="2"/>
</dbReference>
<evidence type="ECO:0000259" key="14">
    <source>
        <dbReference type="Pfam" id="PF02740"/>
    </source>
</evidence>
<keyword evidence="10" id="KW-0443">Lipid metabolism</keyword>
<feature type="domain" description="Colipase C-terminal" evidence="14">
    <location>
        <begin position="70"/>
        <end position="113"/>
    </location>
</feature>
<evidence type="ECO:0000256" key="10">
    <source>
        <dbReference type="ARBA" id="ARBA00023098"/>
    </source>
</evidence>
<sequence>MPAEPLVMEKVLVLLLIALAVAHAAPGPRGLIINLEDGELCLNSAQCKSKCCQHDSLLSLARCTHKASENSRCSPKTIYGIYYLCPCERGLACEGDKSIIGAITNTNYGTCRDPSSKQ</sequence>
<evidence type="ECO:0000256" key="1">
    <source>
        <dbReference type="ARBA" id="ARBA00002722"/>
    </source>
</evidence>
<keyword evidence="11" id="KW-1015">Disulfide bond</keyword>